<organism evidence="8 9">
    <name type="scientific">Naumovozyma castellii</name>
    <name type="common">Yeast</name>
    <name type="synonym">Saccharomyces castellii</name>
    <dbReference type="NCBI Taxonomy" id="27288"/>
    <lineage>
        <taxon>Eukaryota</taxon>
        <taxon>Fungi</taxon>
        <taxon>Dikarya</taxon>
        <taxon>Ascomycota</taxon>
        <taxon>Saccharomycotina</taxon>
        <taxon>Saccharomycetes</taxon>
        <taxon>Saccharomycetales</taxon>
        <taxon>Saccharomycetaceae</taxon>
        <taxon>Naumovozyma</taxon>
    </lineage>
</organism>
<feature type="transmembrane region" description="Helical" evidence="7">
    <location>
        <begin position="15"/>
        <end position="33"/>
    </location>
</feature>
<keyword evidence="9" id="KW-1185">Reference proteome</keyword>
<dbReference type="HOGENOM" id="CLU_024327_1_1_1"/>
<keyword evidence="7" id="KW-0812">Transmembrane</keyword>
<dbReference type="PANTHER" id="PTHR31121:SF7">
    <property type="entry name" value="MANNOSYLTRANSFERASE KTR4-RELATED"/>
    <property type="match status" value="1"/>
</dbReference>
<keyword evidence="4" id="KW-0808">Transferase</keyword>
<dbReference type="RefSeq" id="XP_003674679.1">
    <property type="nucleotide sequence ID" value="XM_003674631.1"/>
</dbReference>
<evidence type="ECO:0000256" key="1">
    <source>
        <dbReference type="ARBA" id="ARBA00004606"/>
    </source>
</evidence>
<evidence type="ECO:0000313" key="8">
    <source>
        <dbReference type="EMBL" id="CCC68305.1"/>
    </source>
</evidence>
<evidence type="ECO:0000256" key="4">
    <source>
        <dbReference type="ARBA" id="ARBA00022679"/>
    </source>
</evidence>
<dbReference type="GO" id="GO:0000032">
    <property type="term" value="P:cell wall mannoprotein biosynthetic process"/>
    <property type="evidence" value="ECO:0007669"/>
    <property type="project" value="TreeGrafter"/>
</dbReference>
<dbReference type="InParanoid" id="G0VBH9"/>
<evidence type="ECO:0000256" key="5">
    <source>
        <dbReference type="ARBA" id="ARBA00022968"/>
    </source>
</evidence>
<dbReference type="FunFam" id="3.90.550.10:FF:000051">
    <property type="entry name" value="Alpha-1,2-mannosyltransferase (Ktr4)"/>
    <property type="match status" value="1"/>
</dbReference>
<dbReference type="Pfam" id="PF01793">
    <property type="entry name" value="Glyco_transf_15"/>
    <property type="match status" value="1"/>
</dbReference>
<keyword evidence="7" id="KW-0472">Membrane</keyword>
<dbReference type="GO" id="GO:0016020">
    <property type="term" value="C:membrane"/>
    <property type="evidence" value="ECO:0007669"/>
    <property type="project" value="UniProtKB-SubCell"/>
</dbReference>
<evidence type="ECO:0000256" key="2">
    <source>
        <dbReference type="ARBA" id="ARBA00007677"/>
    </source>
</evidence>
<keyword evidence="5" id="KW-0735">Signal-anchor</keyword>
<dbReference type="SUPFAM" id="SSF53448">
    <property type="entry name" value="Nucleotide-diphospho-sugar transferases"/>
    <property type="match status" value="1"/>
</dbReference>
<accession>G0VBH9</accession>
<dbReference type="eggNOG" id="KOG4472">
    <property type="taxonomic scope" value="Eukaryota"/>
</dbReference>
<keyword evidence="3" id="KW-0328">Glycosyltransferase</keyword>
<comment type="similarity">
    <text evidence="2">Belongs to the glycosyltransferase 15 family.</text>
</comment>
<dbReference type="GO" id="GO:0000026">
    <property type="term" value="F:alpha-1,2-mannosyltransferase activity"/>
    <property type="evidence" value="ECO:0007669"/>
    <property type="project" value="TreeGrafter"/>
</dbReference>
<protein>
    <recommendedName>
        <fullName evidence="10">Mannosyltransferase</fullName>
    </recommendedName>
</protein>
<dbReference type="FunCoup" id="G0VBH9">
    <property type="interactions" value="60"/>
</dbReference>
<dbReference type="AlphaFoldDB" id="G0VBH9"/>
<dbReference type="GO" id="GO:0005794">
    <property type="term" value="C:Golgi apparatus"/>
    <property type="evidence" value="ECO:0007669"/>
    <property type="project" value="TreeGrafter"/>
</dbReference>
<dbReference type="InterPro" id="IPR002685">
    <property type="entry name" value="Glyco_trans_15"/>
</dbReference>
<evidence type="ECO:0008006" key="10">
    <source>
        <dbReference type="Google" id="ProtNLM"/>
    </source>
</evidence>
<dbReference type="PIRSF" id="PIRSF018153">
    <property type="entry name" value="Glyco_trans_15"/>
    <property type="match status" value="1"/>
</dbReference>
<dbReference type="GeneID" id="96901865"/>
<dbReference type="OMA" id="WCFFLYQ"/>
<evidence type="ECO:0000256" key="6">
    <source>
        <dbReference type="PIRSR" id="PIRSR018153-1"/>
    </source>
</evidence>
<feature type="active site" description="Nucleophile" evidence="6">
    <location>
        <position position="380"/>
    </location>
</feature>
<dbReference type="GO" id="GO:0006493">
    <property type="term" value="P:protein O-linked glycosylation"/>
    <property type="evidence" value="ECO:0007669"/>
    <property type="project" value="TreeGrafter"/>
</dbReference>
<name>G0VBH9_NAUCA</name>
<evidence type="ECO:0000313" key="9">
    <source>
        <dbReference type="Proteomes" id="UP000001640"/>
    </source>
</evidence>
<dbReference type="KEGG" id="ncs:NCAS_0B02210"/>
<sequence length="492" mass="58327">MFPLFHFLRRSSNRYLLSVILLITSLILFIHVVSNSSSLNQKGIINTAKEHYESMWELVSSSNSSASGASDDDNSLWNYEPHDAETLETIFSRLEKPLYSNEDLFREFPELQNDTKRLELDNGKSVLKKNKKIYDDFLALAIDEPKVDDLVYEDDTYAGKANAAILSLVRNEDLKTLLPAIQQMEDKFNKRFNYPYILLNERNFTERFKESVRSLLPPERIVKFGKIDDEDWNMPDSIDNNKYHSAVEKLKEEKVSYVDMESYHNMCRFYSREFYHHPLLKDVKYTWRLEPGISFYCDIKYDIFQFMEMHDKVYGYVLNLYDGPESIRTLWNTTMQFVEKNPQYLNVNGAYEWLKENGQKPRNFEITNGYSTCHFWTNFEITNLEFLRSEAYEKYMDFLENSGGFYYERWGDAPVRSIALALFIDKSRIHWFRDIGYNHAPYTNCPKCDPQNNRCDGKCKPGLFSIWDNLNTENCHATWIKYVMSEEEKHIY</sequence>
<dbReference type="GO" id="GO:0006487">
    <property type="term" value="P:protein N-linked glycosylation"/>
    <property type="evidence" value="ECO:0007669"/>
    <property type="project" value="TreeGrafter"/>
</dbReference>
<comment type="subcellular location">
    <subcellularLocation>
        <location evidence="1">Membrane</location>
        <topology evidence="1">Single-pass type II membrane protein</topology>
    </subcellularLocation>
</comment>
<evidence type="ECO:0000256" key="3">
    <source>
        <dbReference type="ARBA" id="ARBA00022676"/>
    </source>
</evidence>
<dbReference type="EMBL" id="HE576753">
    <property type="protein sequence ID" value="CCC68305.1"/>
    <property type="molecule type" value="Genomic_DNA"/>
</dbReference>
<proteinExistence type="inferred from homology"/>
<dbReference type="InterPro" id="IPR029044">
    <property type="entry name" value="Nucleotide-diphossugar_trans"/>
</dbReference>
<dbReference type="Gene3D" id="3.90.550.10">
    <property type="entry name" value="Spore Coat Polysaccharide Biosynthesis Protein SpsA, Chain A"/>
    <property type="match status" value="1"/>
</dbReference>
<evidence type="ECO:0000256" key="7">
    <source>
        <dbReference type="SAM" id="Phobius"/>
    </source>
</evidence>
<reference key="2">
    <citation type="submission" date="2011-08" db="EMBL/GenBank/DDBJ databases">
        <title>Genome sequence of Naumovozyma castellii.</title>
        <authorList>
            <person name="Gordon J.L."/>
            <person name="Armisen D."/>
            <person name="Proux-Wera E."/>
            <person name="OhEigeartaigh S.S."/>
            <person name="Byrne K.P."/>
            <person name="Wolfe K.H."/>
        </authorList>
    </citation>
    <scope>NUCLEOTIDE SEQUENCE</scope>
    <source>
        <strain>Type strain:CBS 4309</strain>
    </source>
</reference>
<reference evidence="8 9" key="1">
    <citation type="journal article" date="2011" name="Proc. Natl. Acad. Sci. U.S.A.">
        <title>Evolutionary erosion of yeast sex chromosomes by mating-type switching accidents.</title>
        <authorList>
            <person name="Gordon J.L."/>
            <person name="Armisen D."/>
            <person name="Proux-Wera E."/>
            <person name="Oheigeartaigh S.S."/>
            <person name="Byrne K.P."/>
            <person name="Wolfe K.H."/>
        </authorList>
    </citation>
    <scope>NUCLEOTIDE SEQUENCE [LARGE SCALE GENOMIC DNA]</scope>
    <source>
        <strain evidence="9">ATCC 76901 / BCRC 22586 / CBS 4309 / NBRC 1992 / NRRL Y-12630</strain>
    </source>
</reference>
<dbReference type="PANTHER" id="PTHR31121">
    <property type="entry name" value="ALPHA-1,2 MANNOSYLTRANSFERASE KTR1"/>
    <property type="match status" value="1"/>
</dbReference>
<dbReference type="OrthoDB" id="439943at2759"/>
<gene>
    <name evidence="8" type="primary">NCAS0B02210</name>
    <name evidence="8" type="ordered locus">NCAS_0B02210</name>
</gene>
<dbReference type="Proteomes" id="UP000001640">
    <property type="component" value="Chromosome 2"/>
</dbReference>
<keyword evidence="7" id="KW-1133">Transmembrane helix</keyword>